<comment type="caution">
    <text evidence="2">The sequence shown here is derived from an EMBL/GenBank/DDBJ whole genome shotgun (WGS) entry which is preliminary data.</text>
</comment>
<reference evidence="3" key="1">
    <citation type="submission" date="2015-07" db="EMBL/GenBank/DDBJ databases">
        <title>Discovery of a poly(ethylene terephthalate assimilation.</title>
        <authorList>
            <person name="Yoshida S."/>
            <person name="Hiraga K."/>
            <person name="Takehana T."/>
            <person name="Taniguchi I."/>
            <person name="Yamaji H."/>
            <person name="Maeda Y."/>
            <person name="Toyohara K."/>
            <person name="Miyamoto K."/>
            <person name="Kimura Y."/>
            <person name="Oda K."/>
        </authorList>
    </citation>
    <scope>NUCLEOTIDE SEQUENCE [LARGE SCALE GENOMIC DNA]</scope>
    <source>
        <strain evidence="3">NBRC 110686 / TISTR 2288 / 201-F6</strain>
    </source>
</reference>
<evidence type="ECO:0000256" key="1">
    <source>
        <dbReference type="SAM" id="MobiDB-lite"/>
    </source>
</evidence>
<gene>
    <name evidence="2" type="ORF">ISF6_3231</name>
</gene>
<dbReference type="Proteomes" id="UP000037660">
    <property type="component" value="Unassembled WGS sequence"/>
</dbReference>
<evidence type="ECO:0000313" key="3">
    <source>
        <dbReference type="Proteomes" id="UP000037660"/>
    </source>
</evidence>
<dbReference type="EMBL" id="BBYR01000045">
    <property type="protein sequence ID" value="GAP37376.1"/>
    <property type="molecule type" value="Genomic_DNA"/>
</dbReference>
<sequence length="214" mass="21547">MAKGAGQTAETEQQRALAEVGRQQLMDWRQRWLPVQEKFGKQVEQLADPNSFQRRRATAMAGIDTTAKFGAAQQSLDQGMAATGRTGSTAHKLAIAGLGDDAATSAGLSKAAADAAIDDERVAGLGAMTALGRGEKASAINGLATSATVSARQAGADARAALQRRLGDAQLAGTAIGLAGGLAGTGAADVPGDVGIVPQDSPLSATGAAIRGRR</sequence>
<accession>A0A0K8P446</accession>
<feature type="region of interest" description="Disordered" evidence="1">
    <location>
        <begin position="193"/>
        <end position="214"/>
    </location>
</feature>
<organism evidence="2 3">
    <name type="scientific">Piscinibacter sakaiensis</name>
    <name type="common">Ideonella sakaiensis</name>
    <dbReference type="NCBI Taxonomy" id="1547922"/>
    <lineage>
        <taxon>Bacteria</taxon>
        <taxon>Pseudomonadati</taxon>
        <taxon>Pseudomonadota</taxon>
        <taxon>Betaproteobacteria</taxon>
        <taxon>Burkholderiales</taxon>
        <taxon>Sphaerotilaceae</taxon>
        <taxon>Piscinibacter</taxon>
    </lineage>
</organism>
<protein>
    <submittedName>
        <fullName evidence="2">Uncharacterized protein</fullName>
    </submittedName>
</protein>
<dbReference type="RefSeq" id="WP_054021308.1">
    <property type="nucleotide sequence ID" value="NZ_BBYR01000045.1"/>
</dbReference>
<reference evidence="2 3" key="2">
    <citation type="journal article" date="2016" name="Science">
        <title>A bacterium that degrades and assimilates poly(ethylene terephthalate).</title>
        <authorList>
            <person name="Yoshida S."/>
            <person name="Hiraga K."/>
            <person name="Takehana T."/>
            <person name="Taniguchi I."/>
            <person name="Yamaji H."/>
            <person name="Maeda Y."/>
            <person name="Toyohara K."/>
            <person name="Miyamoto K."/>
            <person name="Kimura Y."/>
            <person name="Oda K."/>
        </authorList>
    </citation>
    <scope>NUCLEOTIDE SEQUENCE [LARGE SCALE GENOMIC DNA]</scope>
    <source>
        <strain evidence="3">NBRC 110686 / TISTR 2288 / 201-F6</strain>
    </source>
</reference>
<dbReference type="AlphaFoldDB" id="A0A0K8P446"/>
<keyword evidence="3" id="KW-1185">Reference proteome</keyword>
<dbReference type="STRING" id="1547922.ISF6_3231"/>
<proteinExistence type="predicted"/>
<name>A0A0K8P446_PISS1</name>
<evidence type="ECO:0000313" key="2">
    <source>
        <dbReference type="EMBL" id="GAP37376.1"/>
    </source>
</evidence>